<feature type="binding site" evidence="11">
    <location>
        <position position="484"/>
    </location>
    <ligand>
        <name>K(+)</name>
        <dbReference type="ChEBI" id="CHEBI:29103"/>
        <note>ligand shared between two tetrameric partners</note>
    </ligand>
</feature>
<comment type="subunit">
    <text evidence="11">Homotetramer.</text>
</comment>
<evidence type="ECO:0000256" key="10">
    <source>
        <dbReference type="ARBA" id="ARBA00048028"/>
    </source>
</evidence>
<dbReference type="RefSeq" id="WP_301212288.1">
    <property type="nucleotide sequence ID" value="NZ_JAROCF010000001.1"/>
</dbReference>
<evidence type="ECO:0000259" key="15">
    <source>
        <dbReference type="PROSITE" id="PS51371"/>
    </source>
</evidence>
<dbReference type="PANTHER" id="PTHR11911:SF111">
    <property type="entry name" value="INOSINE-5'-MONOPHOSPHATE DEHYDROGENASE"/>
    <property type="match status" value="1"/>
</dbReference>
<dbReference type="SMART" id="SM00116">
    <property type="entry name" value="CBS"/>
    <property type="match status" value="2"/>
</dbReference>
<proteinExistence type="inferred from homology"/>
<keyword evidence="3 11" id="KW-0479">Metal-binding</keyword>
<comment type="catalytic activity">
    <reaction evidence="10 11 14">
        <text>IMP + NAD(+) + H2O = XMP + NADH + H(+)</text>
        <dbReference type="Rhea" id="RHEA:11708"/>
        <dbReference type="ChEBI" id="CHEBI:15377"/>
        <dbReference type="ChEBI" id="CHEBI:15378"/>
        <dbReference type="ChEBI" id="CHEBI:57464"/>
        <dbReference type="ChEBI" id="CHEBI:57540"/>
        <dbReference type="ChEBI" id="CHEBI:57945"/>
        <dbReference type="ChEBI" id="CHEBI:58053"/>
        <dbReference type="EC" id="1.1.1.205"/>
    </reaction>
</comment>
<dbReference type="InterPro" id="IPR046342">
    <property type="entry name" value="CBS_dom_sf"/>
</dbReference>
<evidence type="ECO:0000256" key="8">
    <source>
        <dbReference type="ARBA" id="ARBA00023027"/>
    </source>
</evidence>
<dbReference type="SUPFAM" id="SSF51412">
    <property type="entry name" value="Inosine monophosphate dehydrogenase (IMPDH)"/>
    <property type="match status" value="1"/>
</dbReference>
<dbReference type="Gene3D" id="3.20.20.70">
    <property type="entry name" value="Aldolase class I"/>
    <property type="match status" value="1"/>
</dbReference>
<feature type="active site" description="Proton acceptor" evidence="11">
    <location>
        <position position="414"/>
    </location>
</feature>
<feature type="binding site" evidence="11">
    <location>
        <begin position="305"/>
        <end position="307"/>
    </location>
    <ligand>
        <name>NAD(+)</name>
        <dbReference type="ChEBI" id="CHEBI:57540"/>
    </ligand>
</feature>
<comment type="caution">
    <text evidence="16">The sequence shown here is derived from an EMBL/GenBank/DDBJ whole genome shotgun (WGS) entry which is preliminary data.</text>
</comment>
<keyword evidence="4 11" id="KW-0332">GMP biosynthesis</keyword>
<dbReference type="PIRSF" id="PIRSF000130">
    <property type="entry name" value="IMPDH"/>
    <property type="match status" value="1"/>
</dbReference>
<dbReference type="CDD" id="cd04601">
    <property type="entry name" value="CBS_pair_IMPDH"/>
    <property type="match status" value="1"/>
</dbReference>
<keyword evidence="17" id="KW-1185">Reference proteome</keyword>
<feature type="binding site" evidence="11">
    <location>
        <position position="483"/>
    </location>
    <ligand>
        <name>K(+)</name>
        <dbReference type="ChEBI" id="CHEBI:29103"/>
        <note>ligand shared between two tetrameric partners</note>
    </ligand>
</feature>
<feature type="domain" description="CBS" evidence="15">
    <location>
        <begin position="159"/>
        <end position="216"/>
    </location>
</feature>
<keyword evidence="6 11" id="KW-0630">Potassium</keyword>
<dbReference type="Proteomes" id="UP001174208">
    <property type="component" value="Unassembled WGS sequence"/>
</dbReference>
<comment type="activity regulation">
    <text evidence="11">Mycophenolic acid (MPA) is a non-competitive inhibitor that prevents formation of the closed enzyme conformation by binding to the same site as the amobile flap. In contrast, mizoribine monophosphate (MZP) is a competitive inhibitor that induces the closed conformation. MPA is a potent inhibitor of mammalian IMPDHs but a poor inhibitor of the bacterial enzymes. MZP is a more potent inhibitor of bacterial IMPDH.</text>
</comment>
<feature type="binding site" evidence="11">
    <location>
        <position position="310"/>
    </location>
    <ligand>
        <name>IMP</name>
        <dbReference type="ChEBI" id="CHEBI:58053"/>
    </ligand>
</feature>
<gene>
    <name evidence="11 16" type="primary">guaB</name>
    <name evidence="16" type="ORF">P5G50_17120</name>
</gene>
<feature type="binding site" description="in other chain" evidence="11">
    <location>
        <position position="309"/>
    </location>
    <ligand>
        <name>K(+)</name>
        <dbReference type="ChEBI" id="CHEBI:29103"/>
        <note>ligand shared between two tetrameric partners</note>
    </ligand>
</feature>
<dbReference type="NCBIfam" id="TIGR01302">
    <property type="entry name" value="IMP_dehydrog"/>
    <property type="match status" value="1"/>
</dbReference>
<accession>A0ABT8KI84</accession>
<feature type="binding site" evidence="11">
    <location>
        <position position="253"/>
    </location>
    <ligand>
        <name>NAD(+)</name>
        <dbReference type="ChEBI" id="CHEBI:57540"/>
    </ligand>
</feature>
<evidence type="ECO:0000256" key="4">
    <source>
        <dbReference type="ARBA" id="ARBA00022749"/>
    </source>
</evidence>
<comment type="similarity">
    <text evidence="2 11 13">Belongs to the IMPDH/GMPR family.</text>
</comment>
<evidence type="ECO:0000256" key="7">
    <source>
        <dbReference type="ARBA" id="ARBA00023002"/>
    </source>
</evidence>
<reference evidence="16" key="1">
    <citation type="submission" date="2023-06" db="EMBL/GenBank/DDBJ databases">
        <title>MT1 and MT2 Draft Genomes of Novel Species.</title>
        <authorList>
            <person name="Venkateswaran K."/>
        </authorList>
    </citation>
    <scope>NUCLEOTIDE SEQUENCE</scope>
    <source>
        <strain evidence="16">F6_8S_P_1B</strain>
    </source>
</reference>
<dbReference type="CDD" id="cd00381">
    <property type="entry name" value="IMPDH"/>
    <property type="match status" value="1"/>
</dbReference>
<feature type="domain" description="CBS" evidence="15">
    <location>
        <begin position="96"/>
        <end position="152"/>
    </location>
</feature>
<keyword evidence="8 11" id="KW-0520">NAD</keyword>
<feature type="binding site" evidence="11">
    <location>
        <begin position="392"/>
        <end position="396"/>
    </location>
    <ligand>
        <name>IMP</name>
        <dbReference type="ChEBI" id="CHEBI:58053"/>
    </ligand>
</feature>
<evidence type="ECO:0000256" key="6">
    <source>
        <dbReference type="ARBA" id="ARBA00022958"/>
    </source>
</evidence>
<evidence type="ECO:0000256" key="5">
    <source>
        <dbReference type="ARBA" id="ARBA00022755"/>
    </source>
</evidence>
<dbReference type="SMART" id="SM01240">
    <property type="entry name" value="IMPDH"/>
    <property type="match status" value="1"/>
</dbReference>
<evidence type="ECO:0000313" key="17">
    <source>
        <dbReference type="Proteomes" id="UP001174208"/>
    </source>
</evidence>
<dbReference type="Pfam" id="PF00478">
    <property type="entry name" value="IMPDH"/>
    <property type="match status" value="1"/>
</dbReference>
<comment type="pathway">
    <text evidence="11 14">Purine metabolism; XMP biosynthesis via de novo pathway; XMP from IMP: step 1/1.</text>
</comment>
<feature type="binding site" evidence="11">
    <location>
        <position position="485"/>
    </location>
    <ligand>
        <name>K(+)</name>
        <dbReference type="ChEBI" id="CHEBI:29103"/>
        <note>ligand shared between two tetrameric partners</note>
    </ligand>
</feature>
<feature type="binding site" evidence="11">
    <location>
        <begin position="368"/>
        <end position="369"/>
    </location>
    <ligand>
        <name>IMP</name>
        <dbReference type="ChEBI" id="CHEBI:58053"/>
    </ligand>
</feature>
<feature type="binding site" evidence="11">
    <location>
        <position position="429"/>
    </location>
    <ligand>
        <name>IMP</name>
        <dbReference type="ChEBI" id="CHEBI:58053"/>
    </ligand>
</feature>
<comment type="function">
    <text evidence="11">Catalyzes the conversion of inosine 5'-phosphate (IMP) to xanthosine 5'-phosphate (XMP), the first committed and rate-limiting step in the de novo synthesis of guanine nucleotides, and therefore plays an important role in the regulation of cell growth.</text>
</comment>
<evidence type="ECO:0000256" key="9">
    <source>
        <dbReference type="ARBA" id="ARBA00023122"/>
    </source>
</evidence>
<feature type="binding site" evidence="11">
    <location>
        <begin position="345"/>
        <end position="347"/>
    </location>
    <ligand>
        <name>IMP</name>
        <dbReference type="ChEBI" id="CHEBI:58053"/>
    </ligand>
</feature>
<keyword evidence="5 11" id="KW-0658">Purine biosynthesis</keyword>
<dbReference type="GO" id="GO:0003938">
    <property type="term" value="F:IMP dehydrogenase activity"/>
    <property type="evidence" value="ECO:0007669"/>
    <property type="project" value="UniProtKB-EC"/>
</dbReference>
<dbReference type="Pfam" id="PF00571">
    <property type="entry name" value="CBS"/>
    <property type="match status" value="2"/>
</dbReference>
<organism evidence="16 17">
    <name type="scientific">Leifsonia williamsii</name>
    <dbReference type="NCBI Taxonomy" id="3035919"/>
    <lineage>
        <taxon>Bacteria</taxon>
        <taxon>Bacillati</taxon>
        <taxon>Actinomycetota</taxon>
        <taxon>Actinomycetes</taxon>
        <taxon>Micrococcales</taxon>
        <taxon>Microbacteriaceae</taxon>
        <taxon>Leifsonia</taxon>
    </lineage>
</organism>
<evidence type="ECO:0000256" key="11">
    <source>
        <dbReference type="HAMAP-Rule" id="MF_01964"/>
    </source>
</evidence>
<dbReference type="InterPro" id="IPR005990">
    <property type="entry name" value="IMP_DH"/>
</dbReference>
<evidence type="ECO:0000256" key="13">
    <source>
        <dbReference type="RuleBase" id="RU003927"/>
    </source>
</evidence>
<dbReference type="EC" id="1.1.1.205" evidence="11 14"/>
<dbReference type="InterPro" id="IPR015875">
    <property type="entry name" value="IMP_DH/GMP_Rdtase_CS"/>
</dbReference>
<evidence type="ECO:0000256" key="2">
    <source>
        <dbReference type="ARBA" id="ARBA00005502"/>
    </source>
</evidence>
<dbReference type="PANTHER" id="PTHR11911">
    <property type="entry name" value="INOSINE-5-MONOPHOSPHATE DEHYDROGENASE RELATED"/>
    <property type="match status" value="1"/>
</dbReference>
<keyword evidence="7 11" id="KW-0560">Oxidoreductase</keyword>
<evidence type="ECO:0000256" key="1">
    <source>
        <dbReference type="ARBA" id="ARBA00001958"/>
    </source>
</evidence>
<feature type="binding site" description="in other chain" evidence="11">
    <location>
        <position position="307"/>
    </location>
    <ligand>
        <name>K(+)</name>
        <dbReference type="ChEBI" id="CHEBI:29103"/>
        <note>ligand shared between two tetrameric partners</note>
    </ligand>
</feature>
<dbReference type="EMBL" id="JAROCF010000001">
    <property type="protein sequence ID" value="MDN4616172.1"/>
    <property type="molecule type" value="Genomic_DNA"/>
</dbReference>
<evidence type="ECO:0000313" key="16">
    <source>
        <dbReference type="EMBL" id="MDN4616172.1"/>
    </source>
</evidence>
<dbReference type="HAMAP" id="MF_01964">
    <property type="entry name" value="IMPDH"/>
    <property type="match status" value="1"/>
</dbReference>
<dbReference type="SUPFAM" id="SSF54631">
    <property type="entry name" value="CBS-domain pair"/>
    <property type="match status" value="1"/>
</dbReference>
<evidence type="ECO:0000256" key="12">
    <source>
        <dbReference type="PROSITE-ProRule" id="PRU00703"/>
    </source>
</evidence>
<dbReference type="InterPro" id="IPR001093">
    <property type="entry name" value="IMP_DH_GMPRt"/>
</dbReference>
<evidence type="ECO:0000256" key="3">
    <source>
        <dbReference type="ARBA" id="ARBA00022723"/>
    </source>
</evidence>
<feature type="active site" description="Thioimidate intermediate" evidence="11">
    <location>
        <position position="312"/>
    </location>
</feature>
<comment type="cofactor">
    <cofactor evidence="1 11">
        <name>K(+)</name>
        <dbReference type="ChEBI" id="CHEBI:29103"/>
    </cofactor>
</comment>
<protein>
    <recommendedName>
        <fullName evidence="11 14">Inosine-5'-monophosphate dehydrogenase</fullName>
        <shortName evidence="11">IMP dehydrogenase</shortName>
        <shortName evidence="11">IMPD</shortName>
        <shortName evidence="11">IMPDH</shortName>
        <ecNumber evidence="11 14">1.1.1.205</ecNumber>
    </recommendedName>
</protein>
<comment type="caution">
    <text evidence="11">Lacks conserved residue(s) required for the propagation of feature annotation.</text>
</comment>
<name>A0ABT8KI84_9MICO</name>
<feature type="binding site" description="in other chain" evidence="11">
    <location>
        <position position="312"/>
    </location>
    <ligand>
        <name>K(+)</name>
        <dbReference type="ChEBI" id="CHEBI:29103"/>
        <note>ligand shared between two tetrameric partners</note>
    </ligand>
</feature>
<keyword evidence="9 12" id="KW-0129">CBS domain</keyword>
<dbReference type="PROSITE" id="PS51371">
    <property type="entry name" value="CBS"/>
    <property type="match status" value="2"/>
</dbReference>
<sequence length="500" mass="53131">MDQPDPFGFIGLTYDDVMLLPGHTDVIPSEADTSTRLTKRISMATPLLSSAMDTVTESRMAVAMARQGGIGIIHRNLSIEDQASHVDKVKRSESGMITNPVTTTPDATVEEVDALCGQFRVSGLPVVEADGTLVGIITNRDMRFVSPFERSTTRVRDVMTRQPLITAPVGIDPDAAVAIFAEHKIEKLPLVDADGKLGGLITVKDFDKSEKYPNATKDDEGRLRVGAAIGFFGDAWDRAMTLVDAGVDVIVVDTANGDSKGVLDIISRLKHEPRASHIDVIGGNVATRSGAQALIDAGADAIKVGVGPGSICTTRVVAGVGVPQVTAVYEASLAAREANVPLIADGGLQYSGDIAKALVAGADSVMLGSLLAGTTESPGELVFVNGKQFKNYRGMGSLGALQTRGKKTSYSRDRYFQADVPSDEQLIAEGIEGQVPYRGPLAAVAYQLVGGLRQSMFYVGARTIPELKQNGKFVRITAAGLKESHPHDVQMVVEAPNYRR</sequence>
<evidence type="ECO:0000256" key="14">
    <source>
        <dbReference type="RuleBase" id="RU003928"/>
    </source>
</evidence>
<dbReference type="InterPro" id="IPR013785">
    <property type="entry name" value="Aldolase_TIM"/>
</dbReference>
<dbReference type="PROSITE" id="PS00487">
    <property type="entry name" value="IMP_DH_GMP_RED"/>
    <property type="match status" value="1"/>
</dbReference>
<dbReference type="InterPro" id="IPR000644">
    <property type="entry name" value="CBS_dom"/>
</dbReference>